<dbReference type="AlphaFoldDB" id="A1SRB1"/>
<dbReference type="SMART" id="SM00842">
    <property type="entry name" value="FtsA"/>
    <property type="match status" value="1"/>
</dbReference>
<dbReference type="RefSeq" id="WP_011768585.1">
    <property type="nucleotide sequence ID" value="NC_008709.1"/>
</dbReference>
<protein>
    <submittedName>
        <fullName evidence="2">Type IV pilus assembly protein PilM</fullName>
    </submittedName>
</protein>
<dbReference type="InterPro" id="IPR050696">
    <property type="entry name" value="FtsA/MreB"/>
</dbReference>
<dbReference type="InterPro" id="IPR003494">
    <property type="entry name" value="SHS2_FtsA"/>
</dbReference>
<dbReference type="eggNOG" id="COG4972">
    <property type="taxonomic scope" value="Bacteria"/>
</dbReference>
<dbReference type="PANTHER" id="PTHR32432">
    <property type="entry name" value="CELL DIVISION PROTEIN FTSA-RELATED"/>
    <property type="match status" value="1"/>
</dbReference>
<dbReference type="KEGG" id="pin:Ping_0158"/>
<dbReference type="HOGENOM" id="CLU_050686_1_0_6"/>
<feature type="domain" description="SHS2" evidence="1">
    <location>
        <begin position="13"/>
        <end position="180"/>
    </location>
</feature>
<dbReference type="STRING" id="357804.Ping_0158"/>
<dbReference type="InterPro" id="IPR043129">
    <property type="entry name" value="ATPase_NBD"/>
</dbReference>
<keyword evidence="3" id="KW-1185">Reference proteome</keyword>
<evidence type="ECO:0000259" key="1">
    <source>
        <dbReference type="SMART" id="SM00842"/>
    </source>
</evidence>
<dbReference type="PIRSF" id="PIRSF019169">
    <property type="entry name" value="PilM"/>
    <property type="match status" value="1"/>
</dbReference>
<dbReference type="EMBL" id="CP000510">
    <property type="protein sequence ID" value="ABM02026.1"/>
    <property type="molecule type" value="Genomic_DNA"/>
</dbReference>
<dbReference type="PANTHER" id="PTHR32432:SF3">
    <property type="entry name" value="ETHANOLAMINE UTILIZATION PROTEIN EUTJ"/>
    <property type="match status" value="1"/>
</dbReference>
<dbReference type="OrthoDB" id="9773403at2"/>
<dbReference type="Gene3D" id="3.30.420.40">
    <property type="match status" value="2"/>
</dbReference>
<dbReference type="Pfam" id="PF11104">
    <property type="entry name" value="PilM_2"/>
    <property type="match status" value="1"/>
</dbReference>
<dbReference type="NCBIfam" id="TIGR01175">
    <property type="entry name" value="pilM"/>
    <property type="match status" value="1"/>
</dbReference>
<sequence length="354" mass="39123">MFKGLKKSNPSALIGIDFGSSAIKAIALSKRKGTFQIDAVAEIAVEKGVIVDHRFENIAKLTEIIKQLCKKFPASYQNVAIAVSGADVITKVIPMNTNLNDQSLEYQVEIEAENSIPFPLDEIFLDFEIIRINANNPDLKDVLVSAARKDTVLSQVHCIEEAGLQVKIVDIASHTLARACNLLFSSDDFEKGIAVVDIGASEMTLNILHQGQVIFSRTKNHGGAVCTQMIADRYGLKLDEAEKIKIEREWPIDCDIDVLAPFITMTVNHLRFDLRMFTNAPKNIGVAKIMLTGGCQLLPGLAVQIQEQLDFETEIANPFLEFEYKNPSDKSLLHQFSTKYMMALGLALRGQGNV</sequence>
<evidence type="ECO:0000313" key="2">
    <source>
        <dbReference type="EMBL" id="ABM02026.1"/>
    </source>
</evidence>
<dbReference type="Gene3D" id="3.30.1490.300">
    <property type="match status" value="1"/>
</dbReference>
<organism evidence="2 3">
    <name type="scientific">Psychromonas ingrahamii (strain DSM 17664 / CCUG 51855 / 37)</name>
    <dbReference type="NCBI Taxonomy" id="357804"/>
    <lineage>
        <taxon>Bacteria</taxon>
        <taxon>Pseudomonadati</taxon>
        <taxon>Pseudomonadota</taxon>
        <taxon>Gammaproteobacteria</taxon>
        <taxon>Alteromonadales</taxon>
        <taxon>Psychromonadaceae</taxon>
        <taxon>Psychromonas</taxon>
    </lineage>
</organism>
<dbReference type="GO" id="GO:0051301">
    <property type="term" value="P:cell division"/>
    <property type="evidence" value="ECO:0007669"/>
    <property type="project" value="InterPro"/>
</dbReference>
<proteinExistence type="predicted"/>
<accession>A1SRB1</accession>
<dbReference type="CDD" id="cd24049">
    <property type="entry name" value="ASKHA_NBD_PilM"/>
    <property type="match status" value="1"/>
</dbReference>
<evidence type="ECO:0000313" key="3">
    <source>
        <dbReference type="Proteomes" id="UP000000639"/>
    </source>
</evidence>
<reference evidence="2 3" key="1">
    <citation type="submission" date="2007-01" db="EMBL/GenBank/DDBJ databases">
        <title>Complete sequence of Psychromonas ingrahamii 37.</title>
        <authorList>
            <consortium name="US DOE Joint Genome Institute"/>
            <person name="Copeland A."/>
            <person name="Lucas S."/>
            <person name="Lapidus A."/>
            <person name="Barry K."/>
            <person name="Detter J.C."/>
            <person name="Glavina del Rio T."/>
            <person name="Hammon N."/>
            <person name="Israni S."/>
            <person name="Dalin E."/>
            <person name="Tice H."/>
            <person name="Pitluck S."/>
            <person name="Thompson L.S."/>
            <person name="Brettin T."/>
            <person name="Bruce D."/>
            <person name="Han C."/>
            <person name="Tapia R."/>
            <person name="Schmutz J."/>
            <person name="Larimer F."/>
            <person name="Land M."/>
            <person name="Hauser L."/>
            <person name="Kyrpides N."/>
            <person name="Ivanova N."/>
            <person name="Staley J."/>
            <person name="Richardson P."/>
        </authorList>
    </citation>
    <scope>NUCLEOTIDE SEQUENCE [LARGE SCALE GENOMIC DNA]</scope>
    <source>
        <strain evidence="2 3">37</strain>
    </source>
</reference>
<dbReference type="Proteomes" id="UP000000639">
    <property type="component" value="Chromosome"/>
</dbReference>
<dbReference type="SUPFAM" id="SSF53067">
    <property type="entry name" value="Actin-like ATPase domain"/>
    <property type="match status" value="2"/>
</dbReference>
<name>A1SRB1_PSYIN</name>
<dbReference type="InterPro" id="IPR005883">
    <property type="entry name" value="PilM"/>
</dbReference>
<gene>
    <name evidence="2" type="ordered locus">Ping_0158</name>
</gene>